<evidence type="ECO:0000313" key="2">
    <source>
        <dbReference type="Proteomes" id="UP000250235"/>
    </source>
</evidence>
<accession>A0A2Z7BT56</accession>
<organism evidence="1 2">
    <name type="scientific">Dorcoceras hygrometricum</name>
    <dbReference type="NCBI Taxonomy" id="472368"/>
    <lineage>
        <taxon>Eukaryota</taxon>
        <taxon>Viridiplantae</taxon>
        <taxon>Streptophyta</taxon>
        <taxon>Embryophyta</taxon>
        <taxon>Tracheophyta</taxon>
        <taxon>Spermatophyta</taxon>
        <taxon>Magnoliopsida</taxon>
        <taxon>eudicotyledons</taxon>
        <taxon>Gunneridae</taxon>
        <taxon>Pentapetalae</taxon>
        <taxon>asterids</taxon>
        <taxon>lamiids</taxon>
        <taxon>Lamiales</taxon>
        <taxon>Gesneriaceae</taxon>
        <taxon>Didymocarpoideae</taxon>
        <taxon>Trichosporeae</taxon>
        <taxon>Loxocarpinae</taxon>
        <taxon>Dorcoceras</taxon>
    </lineage>
</organism>
<proteinExistence type="predicted"/>
<evidence type="ECO:0000313" key="1">
    <source>
        <dbReference type="EMBL" id="KZV35467.1"/>
    </source>
</evidence>
<name>A0A2Z7BT56_9LAMI</name>
<reference evidence="1 2" key="1">
    <citation type="journal article" date="2015" name="Proc. Natl. Acad. Sci. U.S.A.">
        <title>The resurrection genome of Boea hygrometrica: A blueprint for survival of dehydration.</title>
        <authorList>
            <person name="Xiao L."/>
            <person name="Yang G."/>
            <person name="Zhang L."/>
            <person name="Yang X."/>
            <person name="Zhao S."/>
            <person name="Ji Z."/>
            <person name="Zhou Q."/>
            <person name="Hu M."/>
            <person name="Wang Y."/>
            <person name="Chen M."/>
            <person name="Xu Y."/>
            <person name="Jin H."/>
            <person name="Xiao X."/>
            <person name="Hu G."/>
            <person name="Bao F."/>
            <person name="Hu Y."/>
            <person name="Wan P."/>
            <person name="Li L."/>
            <person name="Deng X."/>
            <person name="Kuang T."/>
            <person name="Xiang C."/>
            <person name="Zhu J.K."/>
            <person name="Oliver M.J."/>
            <person name="He Y."/>
        </authorList>
    </citation>
    <scope>NUCLEOTIDE SEQUENCE [LARGE SCALE GENOMIC DNA]</scope>
    <source>
        <strain evidence="2">cv. XS01</strain>
    </source>
</reference>
<keyword evidence="2" id="KW-1185">Reference proteome</keyword>
<gene>
    <name evidence="1" type="ORF">F511_35260</name>
</gene>
<dbReference type="AlphaFoldDB" id="A0A2Z7BT56"/>
<protein>
    <submittedName>
        <fullName evidence="1">Uncharacterized protein</fullName>
    </submittedName>
</protein>
<sequence length="179" mass="19962">MLTSEQIPQQKSNSSGQAKKLSLRILISSHLLRFRTLFSSRVRFILRTILSFHISHHIALTDTGQLSPTAPAQDNRSALTKADHHQQLVQRTTAHITEAEQITRPKHRVNCTVPVGGSRYLKLDRTLEIGSGCSVQFMTTKTACDALIAQHLCLEQLATFTAAQLAATVQIMHWPAYTH</sequence>
<dbReference type="EMBL" id="KV004576">
    <property type="protein sequence ID" value="KZV35467.1"/>
    <property type="molecule type" value="Genomic_DNA"/>
</dbReference>
<dbReference type="Proteomes" id="UP000250235">
    <property type="component" value="Unassembled WGS sequence"/>
</dbReference>